<reference evidence="1" key="2">
    <citation type="journal article" date="2015" name="Data Brief">
        <title>Shoot transcriptome of the giant reed, Arundo donax.</title>
        <authorList>
            <person name="Barrero R.A."/>
            <person name="Guerrero F.D."/>
            <person name="Moolhuijzen P."/>
            <person name="Goolsby J.A."/>
            <person name="Tidwell J."/>
            <person name="Bellgard S.E."/>
            <person name="Bellgard M.I."/>
        </authorList>
    </citation>
    <scope>NUCLEOTIDE SEQUENCE</scope>
    <source>
        <tissue evidence="1">Shoot tissue taken approximately 20 cm above the soil surface</tissue>
    </source>
</reference>
<dbReference type="EMBL" id="GBRH01224244">
    <property type="protein sequence ID" value="JAD73651.1"/>
    <property type="molecule type" value="Transcribed_RNA"/>
</dbReference>
<name>A0A0A9CDM3_ARUDO</name>
<dbReference type="AlphaFoldDB" id="A0A0A9CDM3"/>
<reference evidence="1" key="1">
    <citation type="submission" date="2014-09" db="EMBL/GenBank/DDBJ databases">
        <authorList>
            <person name="Magalhaes I.L.F."/>
            <person name="Oliveira U."/>
            <person name="Santos F.R."/>
            <person name="Vidigal T.H.D.A."/>
            <person name="Brescovit A.D."/>
            <person name="Santos A.J."/>
        </authorList>
    </citation>
    <scope>NUCLEOTIDE SEQUENCE</scope>
    <source>
        <tissue evidence="1">Shoot tissue taken approximately 20 cm above the soil surface</tissue>
    </source>
</reference>
<organism evidence="1">
    <name type="scientific">Arundo donax</name>
    <name type="common">Giant reed</name>
    <name type="synonym">Donax arundinaceus</name>
    <dbReference type="NCBI Taxonomy" id="35708"/>
    <lineage>
        <taxon>Eukaryota</taxon>
        <taxon>Viridiplantae</taxon>
        <taxon>Streptophyta</taxon>
        <taxon>Embryophyta</taxon>
        <taxon>Tracheophyta</taxon>
        <taxon>Spermatophyta</taxon>
        <taxon>Magnoliopsida</taxon>
        <taxon>Liliopsida</taxon>
        <taxon>Poales</taxon>
        <taxon>Poaceae</taxon>
        <taxon>PACMAD clade</taxon>
        <taxon>Arundinoideae</taxon>
        <taxon>Arundineae</taxon>
        <taxon>Arundo</taxon>
    </lineage>
</organism>
<accession>A0A0A9CDM3</accession>
<proteinExistence type="predicted"/>
<sequence length="31" mass="3866">MIYCLDISAQLQTNWWFSHCQHSACCFRWWT</sequence>
<evidence type="ECO:0000313" key="1">
    <source>
        <dbReference type="EMBL" id="JAD73651.1"/>
    </source>
</evidence>
<protein>
    <submittedName>
        <fullName evidence="1">Uncharacterized protein</fullName>
    </submittedName>
</protein>